<dbReference type="SUPFAM" id="SSF55961">
    <property type="entry name" value="Bet v1-like"/>
    <property type="match status" value="1"/>
</dbReference>
<sequence>MPLDSLPVTDQTQADQSIETERIDAERIIPASPADIFAVLVDPDGHVAIDAAGMLQSAEGSAVSAVGDRFVVHMDREALGDYPMGRYDVTVIITGFEPDRAIEWTIDGTIKPPIGHRFGYELEQLDSGDTRVTSYCDWSTALPEWKPIFPVIDQKSIRATLGILERAVRRGYPRP</sequence>
<name>A0A1J4N0T3_9ACTN</name>
<evidence type="ECO:0000313" key="1">
    <source>
        <dbReference type="EMBL" id="OIJ23993.1"/>
    </source>
</evidence>
<dbReference type="InterPro" id="IPR023393">
    <property type="entry name" value="START-like_dom_sf"/>
</dbReference>
<dbReference type="AlphaFoldDB" id="A0A1J4N0T3"/>
<comment type="caution">
    <text evidence="1">The sequence shown here is derived from an EMBL/GenBank/DDBJ whole genome shotgun (WGS) entry which is preliminary data.</text>
</comment>
<dbReference type="EMBL" id="JZDQ02000049">
    <property type="protein sequence ID" value="OIJ23993.1"/>
    <property type="molecule type" value="Genomic_DNA"/>
</dbReference>
<dbReference type="STRING" id="1844.UG56_025250"/>
<protein>
    <submittedName>
        <fullName evidence="1">Polyketide cyclase</fullName>
    </submittedName>
</protein>
<reference evidence="1" key="1">
    <citation type="submission" date="2016-10" db="EMBL/GenBank/DDBJ databases">
        <title>Draft Genome Sequence of Nocardioides luteus Strain BAFB, an Alkane-Degrading Bacterium Isolated from JP-7 Polluted Soil.</title>
        <authorList>
            <person name="Brown L."/>
            <person name="Ruiz O.N."/>
            <person name="Gunasekera T."/>
        </authorList>
    </citation>
    <scope>NUCLEOTIDE SEQUENCE [LARGE SCALE GENOMIC DNA]</scope>
    <source>
        <strain evidence="1">BAFB</strain>
    </source>
</reference>
<accession>A0A1J4N0T3</accession>
<proteinExistence type="predicted"/>
<keyword evidence="2" id="KW-1185">Reference proteome</keyword>
<dbReference type="Proteomes" id="UP000033772">
    <property type="component" value="Unassembled WGS sequence"/>
</dbReference>
<gene>
    <name evidence="1" type="ORF">UG56_025250</name>
</gene>
<dbReference type="Gene3D" id="3.30.530.20">
    <property type="match status" value="1"/>
</dbReference>
<evidence type="ECO:0000313" key="2">
    <source>
        <dbReference type="Proteomes" id="UP000033772"/>
    </source>
</evidence>
<organism evidence="1 2">
    <name type="scientific">Nocardioides luteus</name>
    <dbReference type="NCBI Taxonomy" id="1844"/>
    <lineage>
        <taxon>Bacteria</taxon>
        <taxon>Bacillati</taxon>
        <taxon>Actinomycetota</taxon>
        <taxon>Actinomycetes</taxon>
        <taxon>Propionibacteriales</taxon>
        <taxon>Nocardioidaceae</taxon>
        <taxon>Nocardioides</taxon>
    </lineage>
</organism>